<evidence type="ECO:0000313" key="2">
    <source>
        <dbReference type="EMBL" id="GEL24782.1"/>
    </source>
</evidence>
<reference evidence="2 3" key="1">
    <citation type="submission" date="2019-07" db="EMBL/GenBank/DDBJ databases">
        <title>Whole genome shotgun sequence of Pseudonocardia sulfidoxydans NBRC 16205.</title>
        <authorList>
            <person name="Hosoyama A."/>
            <person name="Uohara A."/>
            <person name="Ohji S."/>
            <person name="Ichikawa N."/>
        </authorList>
    </citation>
    <scope>NUCLEOTIDE SEQUENCE [LARGE SCALE GENOMIC DNA]</scope>
    <source>
        <strain evidence="2 3">NBRC 16205</strain>
    </source>
</reference>
<organism evidence="2 3">
    <name type="scientific">Pseudonocardia sulfidoxydans NBRC 16205</name>
    <dbReference type="NCBI Taxonomy" id="1223511"/>
    <lineage>
        <taxon>Bacteria</taxon>
        <taxon>Bacillati</taxon>
        <taxon>Actinomycetota</taxon>
        <taxon>Actinomycetes</taxon>
        <taxon>Pseudonocardiales</taxon>
        <taxon>Pseudonocardiaceae</taxon>
        <taxon>Pseudonocardia</taxon>
    </lineage>
</organism>
<dbReference type="GO" id="GO:0004519">
    <property type="term" value="F:endonuclease activity"/>
    <property type="evidence" value="ECO:0007669"/>
    <property type="project" value="UniProtKB-KW"/>
</dbReference>
<keyword evidence="3" id="KW-1185">Reference proteome</keyword>
<keyword evidence="2" id="KW-0378">Hydrolase</keyword>
<dbReference type="AlphaFoldDB" id="A0A511DJ00"/>
<keyword evidence="2" id="KW-0255">Endonuclease</keyword>
<sequence>MTGYERPLWGDALRNAFLALAQQRPTPLLPLLGMLSGTVVDAAALGEFIERAADDDPAHTQTRLTLAKWDADGSPDWASAPQSEDRRSQVYEALALSPELAAMFGKHFPVFDSPATVISRVFQPWYATARSTRSNVYWVDYESYLRDVKRWSASSIASLDQTTTEVVERLSDPTRADVKQTKGLVVGYVQSGKTANFTGVAAKAVDAGFRLVVVLTGTIEILRAQTQRRMDMELIGRENILRGQDPDDPKVAKELDYQQDDKWLADEFVRHGAALDQPGVVHIDRVTTHRSDYKRLPQGLTKLRFFKTDKRAALNDPVNLFNSDAYVAVIKKNRAPLEKLLADLKPHKGDLAQLPVLIIDDESDLASVDTTNPARWKGDSAKDRERKTINRLITELLQVCPRAQYVGYTATPFANVLIDPDDERDLFPGDFVLALHRPPGYMGVREFHDLDKFAAGEPRDVSTSNELAHVRALAGDRDTDPARRDDELQEALDAWVLAGAVKKFREARGAKPFHHHTMLVHESVRRADHGDTAEDVRAIWNRSRFTSTEGGMRRLERLFDADLLPVMRARAGLSAIPKSFAELAPFIGTALAQITVDGDPILIVNSDAQVKAQQKKLDFETDQVWRILIGGTQLSRGFTVEGLTTSYFRRKPGQADTLMQAGRWFGFRPGYQDLVRLYIRRDEVVDLHDAFEALLLDEEAFRDEVRQYHGFDEAGMPLLEPRQLPLLVSQHLPWLRPTARNKMWNAKITSKATGGRFQDRYGVPDRGASANVRNLTDVAVPLLQHATRHLKLGYTLDDGRSGTEQFKVGLVPGAEFLRLISSYAWHPDYRDVVTPLKNFLATATADARITEWVIAWHQPAKAGDTLEVPGLGASPVVTRRRRADRLDFVGSDRKHATALLPIAHGRDVAELDGAPGRGVLLVYLADDRAEDNLGHKVGPLTAESLVPLLSFATPSSATPRRRDVIQWTVESKDHADEATVSKA</sequence>
<dbReference type="Pfam" id="PF10593">
    <property type="entry name" value="Z1"/>
    <property type="match status" value="1"/>
</dbReference>
<feature type="domain" description="Putative endonuclease Z1" evidence="1">
    <location>
        <begin position="487"/>
        <end position="731"/>
    </location>
</feature>
<dbReference type="RefSeq" id="WP_222596318.1">
    <property type="nucleotide sequence ID" value="NZ_BJVJ01000040.1"/>
</dbReference>
<dbReference type="Proteomes" id="UP000321685">
    <property type="component" value="Unassembled WGS sequence"/>
</dbReference>
<gene>
    <name evidence="2" type="ORF">PSU4_37360</name>
</gene>
<evidence type="ECO:0000313" key="3">
    <source>
        <dbReference type="Proteomes" id="UP000321685"/>
    </source>
</evidence>
<keyword evidence="2" id="KW-0540">Nuclease</keyword>
<dbReference type="EMBL" id="BJVJ01000040">
    <property type="protein sequence ID" value="GEL24782.1"/>
    <property type="molecule type" value="Genomic_DNA"/>
</dbReference>
<comment type="caution">
    <text evidence="2">The sequence shown here is derived from an EMBL/GenBank/DDBJ whole genome shotgun (WGS) entry which is preliminary data.</text>
</comment>
<proteinExistence type="predicted"/>
<evidence type="ECO:0000259" key="1">
    <source>
        <dbReference type="Pfam" id="PF10593"/>
    </source>
</evidence>
<dbReference type="InterPro" id="IPR018310">
    <property type="entry name" value="Put_endonuclease_Z1-dom"/>
</dbReference>
<protein>
    <submittedName>
        <fullName evidence="2">Endonuclease</fullName>
    </submittedName>
</protein>
<accession>A0A511DJ00</accession>
<name>A0A511DJ00_9PSEU</name>